<organism evidence="1">
    <name type="scientific">uncultured bacterium Contig1495</name>
    <dbReference type="NCBI Taxonomy" id="1393440"/>
    <lineage>
        <taxon>Bacteria</taxon>
        <taxon>environmental samples</taxon>
    </lineage>
</organism>
<reference evidence="1" key="1">
    <citation type="journal article" date="2013" name="PLoS ONE">
        <title>Metagenomic insights into the carbohydrate-active enzymes carried by the microorganisms adhering to solid digesta in the rumen of cows.</title>
        <authorList>
            <person name="Wang L."/>
            <person name="Hatem A."/>
            <person name="Catalyurek U.V."/>
            <person name="Morrison M."/>
            <person name="Yu Z."/>
        </authorList>
    </citation>
    <scope>NUCLEOTIDE SEQUENCE</scope>
</reference>
<dbReference type="AlphaFoldDB" id="W0FMU0"/>
<dbReference type="EMBL" id="KC246805">
    <property type="protein sequence ID" value="AHF24784.1"/>
    <property type="molecule type" value="Genomic_DNA"/>
</dbReference>
<accession>W0FMU0</accession>
<sequence length="182" mass="19295">MVIAIAVLALLAVSLIIAKPQEEEALPASSVPSANASPAVTIEDELELSRLFSVFPAPVMSFMGGSGMTFVSATCADAAVNGGFGRIATLNWQTSEGAPVKLRSIWPADALSLLEDGYHFMPYAGPALFGSNSVRMENDDAVRIHVATDQALYAVLLPRSLAAHTSDICRSLQLYSKDPENQ</sequence>
<proteinExistence type="predicted"/>
<name>W0FMU0_9BACT</name>
<protein>
    <submittedName>
        <fullName evidence="1">Uncharacterized protein</fullName>
    </submittedName>
</protein>
<evidence type="ECO:0000313" key="1">
    <source>
        <dbReference type="EMBL" id="AHF24784.1"/>
    </source>
</evidence>